<feature type="transmembrane region" description="Helical" evidence="6">
    <location>
        <begin position="211"/>
        <end position="231"/>
    </location>
</feature>
<dbReference type="RefSeq" id="WP_230743162.1">
    <property type="nucleotide sequence ID" value="NZ_PGCK01000014.1"/>
</dbReference>
<protein>
    <submittedName>
        <fullName evidence="7">AI-2E family transporter</fullName>
    </submittedName>
</protein>
<keyword evidence="3 6" id="KW-0812">Transmembrane</keyword>
<keyword evidence="4 6" id="KW-1133">Transmembrane helix</keyword>
<evidence type="ECO:0000313" key="8">
    <source>
        <dbReference type="Proteomes" id="UP001320159"/>
    </source>
</evidence>
<comment type="similarity">
    <text evidence="2">Belongs to the autoinducer-2 exporter (AI-2E) (TC 2.A.86) family.</text>
</comment>
<gene>
    <name evidence="7" type="ORF">CUJ83_14460</name>
</gene>
<evidence type="ECO:0000256" key="5">
    <source>
        <dbReference type="ARBA" id="ARBA00023136"/>
    </source>
</evidence>
<dbReference type="PANTHER" id="PTHR21716">
    <property type="entry name" value="TRANSMEMBRANE PROTEIN"/>
    <property type="match status" value="1"/>
</dbReference>
<dbReference type="PANTHER" id="PTHR21716:SF4">
    <property type="entry name" value="TRANSMEMBRANE PROTEIN 245"/>
    <property type="match status" value="1"/>
</dbReference>
<proteinExistence type="inferred from homology"/>
<feature type="transmembrane region" description="Helical" evidence="6">
    <location>
        <begin position="268"/>
        <end position="289"/>
    </location>
</feature>
<evidence type="ECO:0000313" key="7">
    <source>
        <dbReference type="EMBL" id="MCD1296202.1"/>
    </source>
</evidence>
<dbReference type="AlphaFoldDB" id="A0AAP2W7A4"/>
<feature type="transmembrane region" description="Helical" evidence="6">
    <location>
        <begin position="309"/>
        <end position="341"/>
    </location>
</feature>
<evidence type="ECO:0000256" key="1">
    <source>
        <dbReference type="ARBA" id="ARBA00004141"/>
    </source>
</evidence>
<dbReference type="InterPro" id="IPR002549">
    <property type="entry name" value="AI-2E-like"/>
</dbReference>
<evidence type="ECO:0000256" key="4">
    <source>
        <dbReference type="ARBA" id="ARBA00022989"/>
    </source>
</evidence>
<evidence type="ECO:0000256" key="3">
    <source>
        <dbReference type="ARBA" id="ARBA00022692"/>
    </source>
</evidence>
<evidence type="ECO:0000256" key="6">
    <source>
        <dbReference type="SAM" id="Phobius"/>
    </source>
</evidence>
<feature type="transmembrane region" description="Helical" evidence="6">
    <location>
        <begin position="74"/>
        <end position="93"/>
    </location>
</feature>
<comment type="caution">
    <text evidence="7">The sequence shown here is derived from an EMBL/GenBank/DDBJ whole genome shotgun (WGS) entry which is preliminary data.</text>
</comment>
<accession>A0AAP2W7A4</accession>
<feature type="transmembrane region" description="Helical" evidence="6">
    <location>
        <begin position="24"/>
        <end position="54"/>
    </location>
</feature>
<name>A0AAP2W7A4_9EURY</name>
<keyword evidence="8" id="KW-1185">Reference proteome</keyword>
<sequence>MGGTLLSDKRSGFISYVYENRWQVLILAIFLAVLLFVAFFFRPLFDGIILGIFFAYVTRPVKDFLDRYTKFSPYIATFCILIPVFFLILYGILEARTQLMWVSSNLDVIYADSLAMLSSLGIPMDPNTRLDGIIQGLTDYLISFLRSISVKETAESLLLFGMNAIVSIFVCFYLLKDGGRIVLSFRDTAPSTIRSQASYFIAEADRILNGIYMGTFYTALFIATMSFIIFYLFNMPYLILCTAFVFIAAMVPILSGMMVFLPLTVYELFARGPLMAGIFLCASVILVYIPPDYIIRPYLINRASNLHPLLIILSFIGGGLAGGLAGFFAAPLATGILVAFYRTYRKFGEKTDESVH</sequence>
<dbReference type="EMBL" id="PGCK01000014">
    <property type="protein sequence ID" value="MCD1296202.1"/>
    <property type="molecule type" value="Genomic_DNA"/>
</dbReference>
<organism evidence="7 8">
    <name type="scientific">Methanooceanicella nereidis</name>
    <dbReference type="NCBI Taxonomy" id="2052831"/>
    <lineage>
        <taxon>Archaea</taxon>
        <taxon>Methanobacteriati</taxon>
        <taxon>Methanobacteriota</taxon>
        <taxon>Stenosarchaea group</taxon>
        <taxon>Methanomicrobia</taxon>
        <taxon>Methanocellales</taxon>
        <taxon>Methanocellaceae</taxon>
        <taxon>Methanooceanicella</taxon>
    </lineage>
</organism>
<reference evidence="7 8" key="1">
    <citation type="submission" date="2017-11" db="EMBL/GenBank/DDBJ databases">
        <title>Isolation and Characterization of Family Methanocellaceae Species from Potential Methane Hydrate Area Offshore Southwestern Taiwan.</title>
        <authorList>
            <person name="Zhang W.-L."/>
            <person name="Chen W.-C."/>
            <person name="Lai M.-C."/>
            <person name="Chen S.-C."/>
        </authorList>
    </citation>
    <scope>NUCLEOTIDE SEQUENCE [LARGE SCALE GENOMIC DNA]</scope>
    <source>
        <strain evidence="7 8">CWC-04</strain>
    </source>
</reference>
<evidence type="ECO:0000256" key="2">
    <source>
        <dbReference type="ARBA" id="ARBA00009773"/>
    </source>
</evidence>
<dbReference type="Pfam" id="PF01594">
    <property type="entry name" value="AI-2E_transport"/>
    <property type="match status" value="1"/>
</dbReference>
<dbReference type="Proteomes" id="UP001320159">
    <property type="component" value="Unassembled WGS sequence"/>
</dbReference>
<comment type="subcellular location">
    <subcellularLocation>
        <location evidence="1">Membrane</location>
        <topology evidence="1">Multi-pass membrane protein</topology>
    </subcellularLocation>
</comment>
<feature type="transmembrane region" description="Helical" evidence="6">
    <location>
        <begin position="157"/>
        <end position="175"/>
    </location>
</feature>
<keyword evidence="5 6" id="KW-0472">Membrane</keyword>
<feature type="transmembrane region" description="Helical" evidence="6">
    <location>
        <begin position="237"/>
        <end position="261"/>
    </location>
</feature>
<dbReference type="GO" id="GO:0016020">
    <property type="term" value="C:membrane"/>
    <property type="evidence" value="ECO:0007669"/>
    <property type="project" value="UniProtKB-SubCell"/>
</dbReference>